<feature type="region of interest" description="Disordered" evidence="1">
    <location>
        <begin position="1"/>
        <end position="48"/>
    </location>
</feature>
<organism evidence="2">
    <name type="scientific">Anguilla anguilla</name>
    <name type="common">European freshwater eel</name>
    <name type="synonym">Muraena anguilla</name>
    <dbReference type="NCBI Taxonomy" id="7936"/>
    <lineage>
        <taxon>Eukaryota</taxon>
        <taxon>Metazoa</taxon>
        <taxon>Chordata</taxon>
        <taxon>Craniata</taxon>
        <taxon>Vertebrata</taxon>
        <taxon>Euteleostomi</taxon>
        <taxon>Actinopterygii</taxon>
        <taxon>Neopterygii</taxon>
        <taxon>Teleostei</taxon>
        <taxon>Anguilliformes</taxon>
        <taxon>Anguillidae</taxon>
        <taxon>Anguilla</taxon>
    </lineage>
</organism>
<protein>
    <submittedName>
        <fullName evidence="2">Uncharacterized protein</fullName>
    </submittedName>
</protein>
<evidence type="ECO:0000256" key="1">
    <source>
        <dbReference type="SAM" id="MobiDB-lite"/>
    </source>
</evidence>
<sequence>MRNNCLELEAGASDQLHGENAIRGTDWTTEPQKSTDPTEPQNLNELQNYTALLTCRTIEP</sequence>
<name>A0A0E9U3A9_ANGAN</name>
<dbReference type="EMBL" id="GBXM01048892">
    <property type="protein sequence ID" value="JAH59685.1"/>
    <property type="molecule type" value="Transcribed_RNA"/>
</dbReference>
<accession>A0A0E9U3A9</accession>
<reference evidence="2" key="2">
    <citation type="journal article" date="2015" name="Fish Shellfish Immunol.">
        <title>Early steps in the European eel (Anguilla anguilla)-Vibrio vulnificus interaction in the gills: Role of the RtxA13 toxin.</title>
        <authorList>
            <person name="Callol A."/>
            <person name="Pajuelo D."/>
            <person name="Ebbesson L."/>
            <person name="Teles M."/>
            <person name="MacKenzie S."/>
            <person name="Amaro C."/>
        </authorList>
    </citation>
    <scope>NUCLEOTIDE SEQUENCE</scope>
</reference>
<feature type="compositionally biased region" description="Polar residues" evidence="1">
    <location>
        <begin position="26"/>
        <end position="48"/>
    </location>
</feature>
<reference evidence="2" key="1">
    <citation type="submission" date="2014-11" db="EMBL/GenBank/DDBJ databases">
        <authorList>
            <person name="Amaro Gonzalez C."/>
        </authorList>
    </citation>
    <scope>NUCLEOTIDE SEQUENCE</scope>
</reference>
<proteinExistence type="predicted"/>
<dbReference type="AlphaFoldDB" id="A0A0E9U3A9"/>
<evidence type="ECO:0000313" key="2">
    <source>
        <dbReference type="EMBL" id="JAH59685.1"/>
    </source>
</evidence>